<organism evidence="6 7">
    <name type="scientific">Bactrocera dorsalis</name>
    <name type="common">Oriental fruit fly</name>
    <name type="synonym">Dacus dorsalis</name>
    <dbReference type="NCBI Taxonomy" id="27457"/>
    <lineage>
        <taxon>Eukaryota</taxon>
        <taxon>Metazoa</taxon>
        <taxon>Ecdysozoa</taxon>
        <taxon>Arthropoda</taxon>
        <taxon>Hexapoda</taxon>
        <taxon>Insecta</taxon>
        <taxon>Pterygota</taxon>
        <taxon>Neoptera</taxon>
        <taxon>Endopterygota</taxon>
        <taxon>Diptera</taxon>
        <taxon>Brachycera</taxon>
        <taxon>Muscomorpha</taxon>
        <taxon>Tephritoidea</taxon>
        <taxon>Tephritidae</taxon>
        <taxon>Bactrocera</taxon>
        <taxon>Bactrocera</taxon>
    </lineage>
</organism>
<gene>
    <name evidence="7" type="primary">LOC105222829</name>
</gene>
<accession>A0A6I9USK0</accession>
<dbReference type="InterPro" id="IPR007588">
    <property type="entry name" value="Znf_FLYWCH"/>
</dbReference>
<name>A0A6I9USK0_BACDO</name>
<evidence type="ECO:0000256" key="3">
    <source>
        <dbReference type="ARBA" id="ARBA00022833"/>
    </source>
</evidence>
<feature type="domain" description="FLYWCH-type" evidence="5">
    <location>
        <begin position="105"/>
        <end position="169"/>
    </location>
</feature>
<sequence length="249" mass="28480">MTLNNKSSLNLASLFATETNTENKDDGREDKISSLVLTQKKMNLCFIPGQRGKSLLCFNHFTYAKNNVCGNTTYWNCRSRRVGMKPCNARITTTKQPNEGSVAIYSATSRGRVQLIYGGQPFIFEKILKLATGEEKKFWRCNQWWNQKCRSRVYTINDIVMPLNRYHTHEEIVRRKKRTRRIPPTVSAQPKKDKKVATTESSSVDAVGVTTTDPIDVSELGMHLKYEEIVADVTEIEEPNIVIKKDLKK</sequence>
<keyword evidence="3" id="KW-0862">Zinc</keyword>
<dbReference type="GeneID" id="105222829"/>
<dbReference type="Gene3D" id="2.20.25.240">
    <property type="match status" value="2"/>
</dbReference>
<dbReference type="GO" id="GO:0008270">
    <property type="term" value="F:zinc ion binding"/>
    <property type="evidence" value="ECO:0007669"/>
    <property type="project" value="UniProtKB-KW"/>
</dbReference>
<dbReference type="RefSeq" id="XP_011198620.3">
    <property type="nucleotide sequence ID" value="XM_011200318.4"/>
</dbReference>
<dbReference type="KEGG" id="bdr:105222829"/>
<keyword evidence="1" id="KW-0479">Metal-binding</keyword>
<keyword evidence="2" id="KW-0863">Zinc-finger</keyword>
<evidence type="ECO:0000256" key="1">
    <source>
        <dbReference type="ARBA" id="ARBA00022723"/>
    </source>
</evidence>
<evidence type="ECO:0000259" key="5">
    <source>
        <dbReference type="Pfam" id="PF04500"/>
    </source>
</evidence>
<dbReference type="AlphaFoldDB" id="A0A6I9USK0"/>
<proteinExistence type="predicted"/>
<keyword evidence="6" id="KW-1185">Reference proteome</keyword>
<feature type="region of interest" description="Disordered" evidence="4">
    <location>
        <begin position="175"/>
        <end position="203"/>
    </location>
</feature>
<evidence type="ECO:0000313" key="7">
    <source>
        <dbReference type="RefSeq" id="XP_011198620.3"/>
    </source>
</evidence>
<reference evidence="7" key="2">
    <citation type="submission" date="2025-08" db="UniProtKB">
        <authorList>
            <consortium name="RefSeq"/>
        </authorList>
    </citation>
    <scope>IDENTIFICATION</scope>
    <source>
        <tissue evidence="7">Adult</tissue>
    </source>
</reference>
<reference evidence="6" key="1">
    <citation type="submission" date="2025-05" db="UniProtKB">
        <authorList>
            <consortium name="RefSeq"/>
        </authorList>
    </citation>
    <scope>NUCLEOTIDE SEQUENCE [LARGE SCALE GENOMIC DNA]</scope>
</reference>
<protein>
    <submittedName>
        <fullName evidence="7">Uncharacterized protein LOC105222829</fullName>
    </submittedName>
</protein>
<evidence type="ECO:0000256" key="4">
    <source>
        <dbReference type="SAM" id="MobiDB-lite"/>
    </source>
</evidence>
<dbReference type="OrthoDB" id="7817712at2759"/>
<dbReference type="Proteomes" id="UP001652620">
    <property type="component" value="Chromosome 2"/>
</dbReference>
<dbReference type="InParanoid" id="A0A6I9USK0"/>
<evidence type="ECO:0000256" key="2">
    <source>
        <dbReference type="ARBA" id="ARBA00022771"/>
    </source>
</evidence>
<evidence type="ECO:0000313" key="6">
    <source>
        <dbReference type="Proteomes" id="UP001652620"/>
    </source>
</evidence>
<dbReference type="Pfam" id="PF04500">
    <property type="entry name" value="FLYWCH"/>
    <property type="match status" value="2"/>
</dbReference>
<feature type="domain" description="FLYWCH-type" evidence="5">
    <location>
        <begin position="46"/>
        <end position="95"/>
    </location>
</feature>